<organism evidence="11 12">
    <name type="scientific">Coccomyxa viridis</name>
    <dbReference type="NCBI Taxonomy" id="1274662"/>
    <lineage>
        <taxon>Eukaryota</taxon>
        <taxon>Viridiplantae</taxon>
        <taxon>Chlorophyta</taxon>
        <taxon>core chlorophytes</taxon>
        <taxon>Trebouxiophyceae</taxon>
        <taxon>Trebouxiophyceae incertae sedis</taxon>
        <taxon>Coccomyxaceae</taxon>
        <taxon>Coccomyxa</taxon>
    </lineage>
</organism>
<feature type="compositionally biased region" description="Low complexity" evidence="5">
    <location>
        <begin position="738"/>
        <end position="765"/>
    </location>
</feature>
<dbReference type="InterPro" id="IPR001005">
    <property type="entry name" value="SANT/Myb"/>
</dbReference>
<dbReference type="Gene3D" id="1.10.10.10">
    <property type="entry name" value="Winged helix-like DNA-binding domain superfamily/Winged helix DNA-binding domain"/>
    <property type="match status" value="1"/>
</dbReference>
<evidence type="ECO:0000259" key="6">
    <source>
        <dbReference type="PROSITE" id="PS50090"/>
    </source>
</evidence>
<feature type="domain" description="HTH myb-type" evidence="9">
    <location>
        <begin position="515"/>
        <end position="551"/>
    </location>
</feature>
<dbReference type="SMART" id="SM00717">
    <property type="entry name" value="SANT"/>
    <property type="match status" value="1"/>
</dbReference>
<name>A0ABP1GF83_9CHLO</name>
<dbReference type="PROSITE" id="PS51294">
    <property type="entry name" value="HTH_MYB"/>
    <property type="match status" value="1"/>
</dbReference>
<evidence type="ECO:0000259" key="7">
    <source>
        <dbReference type="PROSITE" id="PS50934"/>
    </source>
</evidence>
<dbReference type="InterPro" id="IPR009057">
    <property type="entry name" value="Homeodomain-like_sf"/>
</dbReference>
<dbReference type="SUPFAM" id="SSF52113">
    <property type="entry name" value="BRCT domain"/>
    <property type="match status" value="1"/>
</dbReference>
<evidence type="ECO:0000259" key="8">
    <source>
        <dbReference type="PROSITE" id="PS51293"/>
    </source>
</evidence>
<dbReference type="Pfam" id="PF00249">
    <property type="entry name" value="Myb_DNA-binding"/>
    <property type="match status" value="1"/>
</dbReference>
<dbReference type="Gene3D" id="1.10.10.60">
    <property type="entry name" value="Homeodomain-like"/>
    <property type="match status" value="1"/>
</dbReference>
<evidence type="ECO:0000259" key="10">
    <source>
        <dbReference type="PROSITE" id="PS52032"/>
    </source>
</evidence>
<dbReference type="InterPro" id="IPR017884">
    <property type="entry name" value="SANT_dom"/>
</dbReference>
<feature type="compositionally biased region" description="Low complexity" evidence="5">
    <location>
        <begin position="266"/>
        <end position="276"/>
    </location>
</feature>
<accession>A0ABP1GF83</accession>
<feature type="region of interest" description="Disordered" evidence="5">
    <location>
        <begin position="640"/>
        <end position="784"/>
    </location>
</feature>
<dbReference type="Pfam" id="PF16495">
    <property type="entry name" value="SWIRM-assoc_1"/>
    <property type="match status" value="1"/>
</dbReference>
<keyword evidence="2" id="KW-0238">DNA-binding</keyword>
<evidence type="ECO:0000256" key="2">
    <source>
        <dbReference type="ARBA" id="ARBA00023125"/>
    </source>
</evidence>
<dbReference type="EMBL" id="CAXHTA020000019">
    <property type="protein sequence ID" value="CAL5228923.1"/>
    <property type="molecule type" value="Genomic_DNA"/>
</dbReference>
<feature type="region of interest" description="Disordered" evidence="5">
    <location>
        <begin position="156"/>
        <end position="277"/>
    </location>
</feature>
<feature type="domain" description="Chromo" evidence="10">
    <location>
        <begin position="1"/>
        <end position="157"/>
    </location>
</feature>
<evidence type="ECO:0000256" key="4">
    <source>
        <dbReference type="ARBA" id="ARBA00023242"/>
    </source>
</evidence>
<dbReference type="InterPro" id="IPR049898">
    <property type="entry name" value="MARR_BRCT_CHROMO"/>
</dbReference>
<evidence type="ECO:0000256" key="3">
    <source>
        <dbReference type="ARBA" id="ARBA00023163"/>
    </source>
</evidence>
<dbReference type="InterPro" id="IPR036420">
    <property type="entry name" value="BRCT_dom_sf"/>
</dbReference>
<gene>
    <name evidence="11" type="primary">g12148</name>
    <name evidence="11" type="ORF">VP750_LOCUS10829</name>
</gene>
<dbReference type="InterPro" id="IPR032451">
    <property type="entry name" value="SMARCC_C"/>
</dbReference>
<evidence type="ECO:0000256" key="5">
    <source>
        <dbReference type="SAM" id="MobiDB-lite"/>
    </source>
</evidence>
<protein>
    <submittedName>
        <fullName evidence="11">G12148 protein</fullName>
    </submittedName>
</protein>
<dbReference type="PROSITE" id="PS50090">
    <property type="entry name" value="MYB_LIKE"/>
    <property type="match status" value="1"/>
</dbReference>
<keyword evidence="4" id="KW-0539">Nucleus</keyword>
<feature type="domain" description="Myb-like" evidence="6">
    <location>
        <begin position="509"/>
        <end position="559"/>
    </location>
</feature>
<evidence type="ECO:0000256" key="1">
    <source>
        <dbReference type="ARBA" id="ARBA00023015"/>
    </source>
</evidence>
<dbReference type="CDD" id="cd00167">
    <property type="entry name" value="SANT"/>
    <property type="match status" value="1"/>
</dbReference>
<dbReference type="InterPro" id="IPR007526">
    <property type="entry name" value="SWIRM"/>
</dbReference>
<feature type="compositionally biased region" description="Low complexity" evidence="5">
    <location>
        <begin position="677"/>
        <end position="695"/>
    </location>
</feature>
<dbReference type="PROSITE" id="PS51293">
    <property type="entry name" value="SANT"/>
    <property type="match status" value="1"/>
</dbReference>
<keyword evidence="12" id="KW-1185">Reference proteome</keyword>
<feature type="compositionally biased region" description="Polar residues" evidence="5">
    <location>
        <begin position="226"/>
        <end position="240"/>
    </location>
</feature>
<dbReference type="PANTHER" id="PTHR12802:SF41">
    <property type="entry name" value="BRAHMA ASSOCIATED PROTEIN 155 KDA"/>
    <property type="match status" value="1"/>
</dbReference>
<dbReference type="InterPro" id="IPR036388">
    <property type="entry name" value="WH-like_DNA-bd_sf"/>
</dbReference>
<feature type="compositionally biased region" description="Basic and acidic residues" evidence="5">
    <location>
        <begin position="164"/>
        <end position="175"/>
    </location>
</feature>
<evidence type="ECO:0000313" key="12">
    <source>
        <dbReference type="Proteomes" id="UP001497392"/>
    </source>
</evidence>
<evidence type="ECO:0000259" key="9">
    <source>
        <dbReference type="PROSITE" id="PS51294"/>
    </source>
</evidence>
<dbReference type="Gene3D" id="3.40.50.10190">
    <property type="entry name" value="BRCT domain"/>
    <property type="match status" value="1"/>
</dbReference>
<dbReference type="Proteomes" id="UP001497392">
    <property type="component" value="Unassembled WGS sequence"/>
</dbReference>
<feature type="compositionally biased region" description="Low complexity" evidence="5">
    <location>
        <begin position="652"/>
        <end position="664"/>
    </location>
</feature>
<feature type="domain" description="SWIRM" evidence="7">
    <location>
        <begin position="278"/>
        <end position="380"/>
    </location>
</feature>
<feature type="domain" description="SANT" evidence="8">
    <location>
        <begin position="512"/>
        <end position="563"/>
    </location>
</feature>
<dbReference type="InterPro" id="IPR017930">
    <property type="entry name" value="Myb_dom"/>
</dbReference>
<dbReference type="PROSITE" id="PS50934">
    <property type="entry name" value="SWIRM"/>
    <property type="match status" value="1"/>
</dbReference>
<dbReference type="Pfam" id="PF04433">
    <property type="entry name" value="SWIRM"/>
    <property type="match status" value="1"/>
</dbReference>
<comment type="caution">
    <text evidence="11">The sequence shown here is derived from an EMBL/GenBank/DDBJ whole genome shotgun (WGS) entry which is preliminary data.</text>
</comment>
<reference evidence="11 12" key="1">
    <citation type="submission" date="2024-06" db="EMBL/GenBank/DDBJ databases">
        <authorList>
            <person name="Kraege A."/>
            <person name="Thomma B."/>
        </authorList>
    </citation>
    <scope>NUCLEOTIDE SEQUENCE [LARGE SCALE GENOMIC DNA]</scope>
</reference>
<keyword evidence="1" id="KW-0805">Transcription regulation</keyword>
<dbReference type="PROSITE" id="PS52032">
    <property type="entry name" value="MARR_BRCT_CHROMO"/>
    <property type="match status" value="1"/>
</dbReference>
<sequence>MPIQNLEILSLVRRELQREGFIKVFKVHIHPSCQSGDMPRLQRIITQLGSEIMTSEKTPGVTHIVYPFGPKGDPDDGQEYLRCLEKRGASSLVHYWYHPDSYDRCLPAEYGAEAPGAAGPWKVNPRWVLDSEKFNEWMNPVDYETEEAIAEQERLGLLIEGPSGDERGAKRRSDGGEGTEQAAKRQKQDQLKAGRRGDVEQGRGESIAPGVTKQRLVNADARWGDTGTTENLSQGQQRPSSLRGPRPKTPRAPRPAGDDPMPDVSPQPDSAAPQQQVHRVPAYAAWFRHDRLHQLEVKGLPEYFQSNSPTKNPRIYKESRTLIIEKYRETPKQRLEFPAVREAVAKSGISTDYEGLRRIYDFLDAWGLINYEASDGAGHSLGSLPPAVAASGMPGTVALGKGEGPGGPAAVLSFNMPPARDLAAPAARSGNGLPPTLTRRDANANSASQPAAQEVRFFCNAMPWVDCTALRYHCTKLPDVDLCPEAFADGRFPPGCTARDFVKIDGARTPQESPQDWSDQETLLLLEGMEMYGENWAEIAEHVGTRSQVQCVMQFLRLPIEDDLAEISPQQPIGISLNGSGPVLGPSEQPIPFADTGNPIMAQLAFLATVVSPKVASAAAQRALEFLASEDASTADLEDYLPTEEPSNGMREAAAAISEPAAGASEHKATTEDAAVSDQPAASEPASQAAPAQGEAKAEDVKDEPMTQQDHVATSLAPISNGEANGVVPDGTRDTQMPEASAEAPASEPAAAPEPAHGSSAGAAASKERDKAAAPEANGTTPLSLTDAIPAAKLRMAAATALSAAAVKARLLAEAEEQEARRLTVEATEALLQKVQRKTQLFDAMARALRNETIAVEAEGDRLTAERIMLHKSRADMAAQLARLKAIQAAAQGYQVPLSAPAPSQAASATNGTAILSNGSIPQAAVAPTPLATGGGSAVPVAAPELQQSMAPVVPQGSTQAMAGEGVTIVVSDAPQQQRQQQEPPVS</sequence>
<feature type="compositionally biased region" description="Basic and acidic residues" evidence="5">
    <location>
        <begin position="182"/>
        <end position="203"/>
    </location>
</feature>
<keyword evidence="3" id="KW-0804">Transcription</keyword>
<evidence type="ECO:0000313" key="11">
    <source>
        <dbReference type="EMBL" id="CAL5228923.1"/>
    </source>
</evidence>
<dbReference type="SUPFAM" id="SSF46689">
    <property type="entry name" value="Homeodomain-like"/>
    <property type="match status" value="2"/>
</dbReference>
<dbReference type="PANTHER" id="PTHR12802">
    <property type="entry name" value="SWI/SNF COMPLEX-RELATED"/>
    <property type="match status" value="1"/>
</dbReference>
<proteinExistence type="predicted"/>
<feature type="compositionally biased region" description="Basic and acidic residues" evidence="5">
    <location>
        <begin position="696"/>
        <end position="705"/>
    </location>
</feature>